<evidence type="ECO:0000313" key="1">
    <source>
        <dbReference type="EMBL" id="GBM55471.1"/>
    </source>
</evidence>
<dbReference type="EMBL" id="BGPR01001502">
    <property type="protein sequence ID" value="GBM55471.1"/>
    <property type="molecule type" value="Genomic_DNA"/>
</dbReference>
<reference evidence="1 2" key="1">
    <citation type="journal article" date="2019" name="Sci. Rep.">
        <title>Orb-weaving spider Araneus ventricosus genome elucidates the spidroin gene catalogue.</title>
        <authorList>
            <person name="Kono N."/>
            <person name="Nakamura H."/>
            <person name="Ohtoshi R."/>
            <person name="Moran D.A.P."/>
            <person name="Shinohara A."/>
            <person name="Yoshida Y."/>
            <person name="Fujiwara M."/>
            <person name="Mori M."/>
            <person name="Tomita M."/>
            <person name="Arakawa K."/>
        </authorList>
    </citation>
    <scope>NUCLEOTIDE SEQUENCE [LARGE SCALE GENOMIC DNA]</scope>
</reference>
<accession>A0A4Y2GRD8</accession>
<evidence type="ECO:0000313" key="2">
    <source>
        <dbReference type="Proteomes" id="UP000499080"/>
    </source>
</evidence>
<dbReference type="Proteomes" id="UP000499080">
    <property type="component" value="Unassembled WGS sequence"/>
</dbReference>
<keyword evidence="2" id="KW-1185">Reference proteome</keyword>
<dbReference type="AlphaFoldDB" id="A0A4Y2GRD8"/>
<comment type="caution">
    <text evidence="1">The sequence shown here is derived from an EMBL/GenBank/DDBJ whole genome shotgun (WGS) entry which is preliminary data.</text>
</comment>
<name>A0A4Y2GRD8_ARAVE</name>
<gene>
    <name evidence="1" type="ORF">AVEN_27829_1</name>
</gene>
<protein>
    <submittedName>
        <fullName evidence="1">Uncharacterized protein</fullName>
    </submittedName>
</protein>
<sequence length="104" mass="12449">MPNSYRILPQVRLLHLGTHYVEYPIVAGSVNFTFRNTYAEYRIVAEYCCECDFFIWEHIKDLVFVPPLPKTLEDLRKRIHAAMMTIDRMTLQNVWNKFDYCLDV</sequence>
<proteinExistence type="predicted"/>
<organism evidence="1 2">
    <name type="scientific">Araneus ventricosus</name>
    <name type="common">Orbweaver spider</name>
    <name type="synonym">Epeira ventricosa</name>
    <dbReference type="NCBI Taxonomy" id="182803"/>
    <lineage>
        <taxon>Eukaryota</taxon>
        <taxon>Metazoa</taxon>
        <taxon>Ecdysozoa</taxon>
        <taxon>Arthropoda</taxon>
        <taxon>Chelicerata</taxon>
        <taxon>Arachnida</taxon>
        <taxon>Araneae</taxon>
        <taxon>Araneomorphae</taxon>
        <taxon>Entelegynae</taxon>
        <taxon>Araneoidea</taxon>
        <taxon>Araneidae</taxon>
        <taxon>Araneus</taxon>
    </lineage>
</organism>